<comment type="subcellular location">
    <subcellularLocation>
        <location evidence="1">Nucleus</location>
        <location evidence="1">Nucleolus</location>
    </subcellularLocation>
</comment>
<evidence type="ECO:0000256" key="9">
    <source>
        <dbReference type="ARBA" id="ARBA00023242"/>
    </source>
</evidence>
<keyword evidence="4" id="KW-0863">Zinc-finger</keyword>
<keyword evidence="8" id="KW-0804">Transcription</keyword>
<evidence type="ECO:0000256" key="5">
    <source>
        <dbReference type="ARBA" id="ARBA00022833"/>
    </source>
</evidence>
<keyword evidence="6" id="KW-0805">Transcription regulation</keyword>
<feature type="region of interest" description="Disordered" evidence="10">
    <location>
        <begin position="1"/>
        <end position="27"/>
    </location>
</feature>
<dbReference type="InterPro" id="IPR033599">
    <property type="entry name" value="TAF1B/Rrn7"/>
</dbReference>
<evidence type="ECO:0000256" key="4">
    <source>
        <dbReference type="ARBA" id="ARBA00022771"/>
    </source>
</evidence>
<feature type="non-terminal residue" evidence="12">
    <location>
        <position position="1"/>
    </location>
</feature>
<dbReference type="GO" id="GO:0070860">
    <property type="term" value="C:RNA polymerase I core factor complex"/>
    <property type="evidence" value="ECO:0007669"/>
    <property type="project" value="InterPro"/>
</dbReference>
<protein>
    <submittedName>
        <fullName evidence="12">TATA box-binding protein-associated factor RNA polymerase I subunit B</fullName>
    </submittedName>
</protein>
<keyword evidence="9" id="KW-0539">Nucleus</keyword>
<feature type="compositionally biased region" description="Basic and acidic residues" evidence="10">
    <location>
        <begin position="128"/>
        <end position="145"/>
    </location>
</feature>
<name>A0A1D1XZN0_9ARAE</name>
<keyword evidence="3" id="KW-0479">Metal-binding</keyword>
<dbReference type="PANTHER" id="PTHR31576">
    <property type="entry name" value="TATA BOX-BINDING PROTEIN-ASSOCIATED FACTOR RNA POLYMERASE I SUBUNIT B"/>
    <property type="match status" value="1"/>
</dbReference>
<sequence length="778" mass="87490">APPRSKGEEALLPCSPSPSPLEAMGNPNPSYGLAFPIKREAAEVEASRPRIRCERCDGADFDDGEDGFFYCRDCGGLSQDMLDTACADEDLFAVGSLYSTKHVRHSQSQPQALPQDKAAEEDVLRSLARDPDGRVREEEGPKEFEGGAYQPMDFGSAPCPDEKAMADGIRARYVQGLQLMIQMQCKELVEGFGVSHLICGVAGTVWLRYLAALRVFDEGWADKAIWESEGAARERYGKKEEHSMHRIDRSEPHTFSRRKPIYIWASSLRKMIPVHSSLAIAFLACHIVREPILPTDLVKWALEGKLPYISAFVDIDKSLGKPSATCSLSSRFLFRPIHSVGTWQLEATAGSIAQCIGLHLPPVNFYAVAQCYLKQLSLPSGKVLPHACHIYEWSMPAELWLSANAFRLPTRVCVMSILIIAIRILYNIHGHGIWEMSLSHLHNSSPSNKKSQSSLDSGVLNSLQNCHEKECHSTCSHEPKIDKTPDEDLTHTQASPFDTMELLCNLEAKYGEIVNTLDYSKGLGSYLKYCKDVVFAGITTSYEEERLIESLWDIYEKQEDDDIMTKETGLCNRNRSSDEDNVLMEGKIQRGVEGGKIRRVDVLMNKSSSAHNSHDTRHDDGYADRISEGWMLDNSCVDNAQSDGKHIVTGSSRMDDAKDVEGSRTDGAKHAALTRLKLNMDENGFEYLPPRARRRTGDYLHYRRKKICGKFHYVAHADYYILLRACAKLAQVDVRIMHLGVLKLERRLSWIEQRISGSLMLFRNECERTSEENKTTHY</sequence>
<feature type="region of interest" description="Disordered" evidence="10">
    <location>
        <begin position="128"/>
        <end position="152"/>
    </location>
</feature>
<evidence type="ECO:0000256" key="2">
    <source>
        <dbReference type="ARBA" id="ARBA00006899"/>
    </source>
</evidence>
<dbReference type="GO" id="GO:0042790">
    <property type="term" value="P:nucleolar large rRNA transcription by RNA polymerase I"/>
    <property type="evidence" value="ECO:0007669"/>
    <property type="project" value="TreeGrafter"/>
</dbReference>
<evidence type="ECO:0000313" key="12">
    <source>
        <dbReference type="EMBL" id="JAT47840.1"/>
    </source>
</evidence>
<evidence type="ECO:0000256" key="6">
    <source>
        <dbReference type="ARBA" id="ARBA00023015"/>
    </source>
</evidence>
<gene>
    <name evidence="12" type="primary">Os05g0352700_3</name>
    <name evidence="12" type="ORF">g.65124</name>
</gene>
<dbReference type="PANTHER" id="PTHR31576:SF2">
    <property type="entry name" value="TATA BOX-BINDING PROTEIN-ASSOCIATED FACTOR RNA POLYMERASE I SUBUNIT B"/>
    <property type="match status" value="1"/>
</dbReference>
<evidence type="ECO:0000256" key="8">
    <source>
        <dbReference type="ARBA" id="ARBA00023163"/>
    </source>
</evidence>
<feature type="compositionally biased region" description="Basic and acidic residues" evidence="10">
    <location>
        <begin position="653"/>
        <end position="666"/>
    </location>
</feature>
<organism evidence="12">
    <name type="scientific">Anthurium amnicola</name>
    <dbReference type="NCBI Taxonomy" id="1678845"/>
    <lineage>
        <taxon>Eukaryota</taxon>
        <taxon>Viridiplantae</taxon>
        <taxon>Streptophyta</taxon>
        <taxon>Embryophyta</taxon>
        <taxon>Tracheophyta</taxon>
        <taxon>Spermatophyta</taxon>
        <taxon>Magnoliopsida</taxon>
        <taxon>Liliopsida</taxon>
        <taxon>Araceae</taxon>
        <taxon>Pothoideae</taxon>
        <taxon>Potheae</taxon>
        <taxon>Anthurium</taxon>
    </lineage>
</organism>
<feature type="region of interest" description="Disordered" evidence="10">
    <location>
        <begin position="645"/>
        <end position="666"/>
    </location>
</feature>
<feature type="domain" description="Rrn7/TAF1B N-terminal cyclin" evidence="11">
    <location>
        <begin position="177"/>
        <end position="313"/>
    </location>
</feature>
<keyword evidence="7" id="KW-0238">DNA-binding</keyword>
<evidence type="ECO:0000256" key="10">
    <source>
        <dbReference type="SAM" id="MobiDB-lite"/>
    </source>
</evidence>
<dbReference type="AlphaFoldDB" id="A0A1D1XZN0"/>
<keyword evidence="5" id="KW-0862">Zinc</keyword>
<comment type="similarity">
    <text evidence="2">Belongs to the RRN7/TAF1B family.</text>
</comment>
<evidence type="ECO:0000256" key="7">
    <source>
        <dbReference type="ARBA" id="ARBA00023125"/>
    </source>
</evidence>
<dbReference type="GO" id="GO:0001164">
    <property type="term" value="F:RNA polymerase I core promoter sequence-specific DNA binding"/>
    <property type="evidence" value="ECO:0007669"/>
    <property type="project" value="InterPro"/>
</dbReference>
<evidence type="ECO:0000256" key="3">
    <source>
        <dbReference type="ARBA" id="ARBA00022723"/>
    </source>
</evidence>
<dbReference type="GO" id="GO:0008270">
    <property type="term" value="F:zinc ion binding"/>
    <property type="evidence" value="ECO:0007669"/>
    <property type="project" value="UniProtKB-KW"/>
</dbReference>
<proteinExistence type="inferred from homology"/>
<dbReference type="EMBL" id="GDJX01020096">
    <property type="protein sequence ID" value="JAT47840.1"/>
    <property type="molecule type" value="Transcribed_RNA"/>
</dbReference>
<evidence type="ECO:0000259" key="11">
    <source>
        <dbReference type="Pfam" id="PF20644"/>
    </source>
</evidence>
<reference evidence="12" key="1">
    <citation type="submission" date="2015-07" db="EMBL/GenBank/DDBJ databases">
        <title>Transcriptome Assembly of Anthurium amnicola.</title>
        <authorList>
            <person name="Suzuki J."/>
        </authorList>
    </citation>
    <scope>NUCLEOTIDE SEQUENCE</scope>
</reference>
<dbReference type="InterPro" id="IPR048540">
    <property type="entry name" value="Rrn7_cyclin_N"/>
</dbReference>
<accession>A0A1D1XZN0</accession>
<evidence type="ECO:0000256" key="1">
    <source>
        <dbReference type="ARBA" id="ARBA00004604"/>
    </source>
</evidence>
<dbReference type="Pfam" id="PF20644">
    <property type="entry name" value="Rrn7_cyclin_N"/>
    <property type="match status" value="1"/>
</dbReference>